<dbReference type="InterPro" id="IPR001680">
    <property type="entry name" value="WD40_rpt"/>
</dbReference>
<dbReference type="Pfam" id="PF00400">
    <property type="entry name" value="WD40"/>
    <property type="match status" value="1"/>
</dbReference>
<dbReference type="GO" id="GO:0005737">
    <property type="term" value="C:cytoplasm"/>
    <property type="evidence" value="ECO:0007669"/>
    <property type="project" value="TreeGrafter"/>
</dbReference>
<evidence type="ECO:0000256" key="8">
    <source>
        <dbReference type="SAM" id="MobiDB-lite"/>
    </source>
</evidence>
<keyword evidence="3" id="KW-0677">Repeat</keyword>
<evidence type="ECO:0000256" key="2">
    <source>
        <dbReference type="ARBA" id="ARBA00022574"/>
    </source>
</evidence>
<dbReference type="SUPFAM" id="SSF50978">
    <property type="entry name" value="WD40 repeat-like"/>
    <property type="match status" value="1"/>
</dbReference>
<dbReference type="Gene3D" id="2.130.10.10">
    <property type="entry name" value="YVTN repeat-like/Quinoprotein amine dehydrogenase"/>
    <property type="match status" value="1"/>
</dbReference>
<dbReference type="OrthoDB" id="1930760at2759"/>
<keyword evidence="10" id="KW-1185">Reference proteome</keyword>
<comment type="catalytic activity">
    <reaction evidence="7">
        <text>diphthine methyl ester-[translation elongation factor 2] + H2O = diphthine-[translation elongation factor 2] + methanol + H(+)</text>
        <dbReference type="Rhea" id="RHEA:42656"/>
        <dbReference type="Rhea" id="RHEA-COMP:10172"/>
        <dbReference type="Rhea" id="RHEA-COMP:10173"/>
        <dbReference type="ChEBI" id="CHEBI:15377"/>
        <dbReference type="ChEBI" id="CHEBI:15378"/>
        <dbReference type="ChEBI" id="CHEBI:17790"/>
        <dbReference type="ChEBI" id="CHEBI:79005"/>
        <dbReference type="ChEBI" id="CHEBI:82696"/>
        <dbReference type="EC" id="3.1.1.97"/>
    </reaction>
</comment>
<evidence type="ECO:0000313" key="9">
    <source>
        <dbReference type="EMBL" id="KAF2835057.1"/>
    </source>
</evidence>
<dbReference type="GO" id="GO:0017183">
    <property type="term" value="P:protein histidyl modification to diphthamide"/>
    <property type="evidence" value="ECO:0007669"/>
    <property type="project" value="TreeGrafter"/>
</dbReference>
<evidence type="ECO:0000256" key="1">
    <source>
        <dbReference type="ARBA" id="ARBA00005156"/>
    </source>
</evidence>
<evidence type="ECO:0000256" key="4">
    <source>
        <dbReference type="ARBA" id="ARBA00022801"/>
    </source>
</evidence>
<reference evidence="9" key="1">
    <citation type="journal article" date="2020" name="Stud. Mycol.">
        <title>101 Dothideomycetes genomes: a test case for predicting lifestyles and emergence of pathogens.</title>
        <authorList>
            <person name="Haridas S."/>
            <person name="Albert R."/>
            <person name="Binder M."/>
            <person name="Bloem J."/>
            <person name="Labutti K."/>
            <person name="Salamov A."/>
            <person name="Andreopoulos B."/>
            <person name="Baker S."/>
            <person name="Barry K."/>
            <person name="Bills G."/>
            <person name="Bluhm B."/>
            <person name="Cannon C."/>
            <person name="Castanera R."/>
            <person name="Culley D."/>
            <person name="Daum C."/>
            <person name="Ezra D."/>
            <person name="Gonzalez J."/>
            <person name="Henrissat B."/>
            <person name="Kuo A."/>
            <person name="Liang C."/>
            <person name="Lipzen A."/>
            <person name="Lutzoni F."/>
            <person name="Magnuson J."/>
            <person name="Mondo S."/>
            <person name="Nolan M."/>
            <person name="Ohm R."/>
            <person name="Pangilinan J."/>
            <person name="Park H.-J."/>
            <person name="Ramirez L."/>
            <person name="Alfaro M."/>
            <person name="Sun H."/>
            <person name="Tritt A."/>
            <person name="Yoshinaga Y."/>
            <person name="Zwiers L.-H."/>
            <person name="Turgeon B."/>
            <person name="Goodwin S."/>
            <person name="Spatafora J."/>
            <person name="Crous P."/>
            <person name="Grigoriev I."/>
        </authorList>
    </citation>
    <scope>NUCLEOTIDE SEQUENCE</scope>
    <source>
        <strain evidence="9">CBS 101060</strain>
    </source>
</reference>
<dbReference type="PANTHER" id="PTHR46042:SF1">
    <property type="entry name" value="DIPHTHINE METHYLTRANSFERASE"/>
    <property type="match status" value="1"/>
</dbReference>
<proteinExistence type="inferred from homology"/>
<name>A0A9P4S4F2_9PEZI</name>
<sequence length="398" mass="44055">MASLPSLHGLIIDLPPSCIEVWPKSPQYFVVGTYFLEKNDADKTERTNDDLPSTSEDQKRSGSLVLGAVENERITILQTCPTPYAILDLHFSPHDNHSELLIAATSTGSLVVYTLSYPTSTENPATEPQPHPTLTFVKTLQIQHPSTLILSFNWHPMDADIVGVTLSSGEANICNVPSLKDKETTFDENTDQATLTDHPLEAWTLAFTPYGTGLFSGGDDSSLQYRELRSSLISEAGDLHNYVDRNTSSQWLERKLHGAGVTAILPLMEGVTVTGSYDDHVRVVKTPSFGRREVFAEANLGGGVWRLKAIEAPRLTFPGARELTWLILASCMHAGARIVRVTRYEKGKWDIEVVARFEEHKSMNYGSDVLARGGGTGKLILSTSFYDRLICLWRYSPQ</sequence>
<dbReference type="SMART" id="SM00320">
    <property type="entry name" value="WD40"/>
    <property type="match status" value="4"/>
</dbReference>
<keyword evidence="2" id="KW-0853">WD repeat</keyword>
<evidence type="ECO:0000256" key="5">
    <source>
        <dbReference type="ARBA" id="ARBA00038092"/>
    </source>
</evidence>
<evidence type="ECO:0000256" key="6">
    <source>
        <dbReference type="ARBA" id="ARBA00039131"/>
    </source>
</evidence>
<comment type="pathway">
    <text evidence="1">Protein modification; peptidyl-diphthamide biosynthesis.</text>
</comment>
<evidence type="ECO:0000256" key="3">
    <source>
        <dbReference type="ARBA" id="ARBA00022737"/>
    </source>
</evidence>
<dbReference type="InterPro" id="IPR015943">
    <property type="entry name" value="WD40/YVTN_repeat-like_dom_sf"/>
</dbReference>
<gene>
    <name evidence="9" type="ORF">M501DRAFT_982982</name>
</gene>
<dbReference type="GO" id="GO:0061685">
    <property type="term" value="F:diphthine methylesterase activity"/>
    <property type="evidence" value="ECO:0007669"/>
    <property type="project" value="UniProtKB-EC"/>
</dbReference>
<dbReference type="EC" id="3.1.1.97" evidence="6"/>
<comment type="similarity">
    <text evidence="5">Belongs to the DPH7 family.</text>
</comment>
<accession>A0A9P4S4F2</accession>
<protein>
    <recommendedName>
        <fullName evidence="6">methylated diphthine methylhydrolase</fullName>
        <ecNumber evidence="6">3.1.1.97</ecNumber>
    </recommendedName>
</protein>
<feature type="region of interest" description="Disordered" evidence="8">
    <location>
        <begin position="43"/>
        <end position="62"/>
    </location>
</feature>
<keyword evidence="4" id="KW-0378">Hydrolase</keyword>
<dbReference type="EMBL" id="MU006112">
    <property type="protein sequence ID" value="KAF2835057.1"/>
    <property type="molecule type" value="Genomic_DNA"/>
</dbReference>
<dbReference type="AlphaFoldDB" id="A0A9P4S4F2"/>
<dbReference type="InterPro" id="IPR052415">
    <property type="entry name" value="Diphthine_MTase"/>
</dbReference>
<dbReference type="InterPro" id="IPR036322">
    <property type="entry name" value="WD40_repeat_dom_sf"/>
</dbReference>
<comment type="caution">
    <text evidence="9">The sequence shown here is derived from an EMBL/GenBank/DDBJ whole genome shotgun (WGS) entry which is preliminary data.</text>
</comment>
<dbReference type="Proteomes" id="UP000799429">
    <property type="component" value="Unassembled WGS sequence"/>
</dbReference>
<evidence type="ECO:0000313" key="10">
    <source>
        <dbReference type="Proteomes" id="UP000799429"/>
    </source>
</evidence>
<organism evidence="9 10">
    <name type="scientific">Patellaria atrata CBS 101060</name>
    <dbReference type="NCBI Taxonomy" id="1346257"/>
    <lineage>
        <taxon>Eukaryota</taxon>
        <taxon>Fungi</taxon>
        <taxon>Dikarya</taxon>
        <taxon>Ascomycota</taxon>
        <taxon>Pezizomycotina</taxon>
        <taxon>Dothideomycetes</taxon>
        <taxon>Dothideomycetes incertae sedis</taxon>
        <taxon>Patellariales</taxon>
        <taxon>Patellariaceae</taxon>
        <taxon>Patellaria</taxon>
    </lineage>
</organism>
<evidence type="ECO:0000256" key="7">
    <source>
        <dbReference type="ARBA" id="ARBA00047551"/>
    </source>
</evidence>
<dbReference type="PANTHER" id="PTHR46042">
    <property type="entry name" value="DIPHTHINE METHYLTRANSFERASE"/>
    <property type="match status" value="1"/>
</dbReference>